<dbReference type="HOGENOM" id="CLU_029601_3_0_6"/>
<dbReference type="InterPro" id="IPR003488">
    <property type="entry name" value="DprA"/>
</dbReference>
<dbReference type="PANTHER" id="PTHR43022">
    <property type="entry name" value="PROTEIN SMF"/>
    <property type="match status" value="1"/>
</dbReference>
<evidence type="ECO:0000256" key="1">
    <source>
        <dbReference type="ARBA" id="ARBA00006525"/>
    </source>
</evidence>
<dbReference type="EMBL" id="CP001614">
    <property type="protein sequence ID" value="ACR12110.1"/>
    <property type="molecule type" value="Genomic_DNA"/>
</dbReference>
<dbReference type="STRING" id="377629.TERTU_4144"/>
<dbReference type="OrthoDB" id="9785707at2"/>
<evidence type="ECO:0000259" key="2">
    <source>
        <dbReference type="Pfam" id="PF02481"/>
    </source>
</evidence>
<protein>
    <submittedName>
        <fullName evidence="3">SMF protein</fullName>
    </submittedName>
</protein>
<dbReference type="Proteomes" id="UP000009080">
    <property type="component" value="Chromosome"/>
</dbReference>
<dbReference type="InterPro" id="IPR057666">
    <property type="entry name" value="DrpA_SLOG"/>
</dbReference>
<keyword evidence="4" id="KW-1185">Reference proteome</keyword>
<proteinExistence type="inferred from homology"/>
<name>C5BUJ0_TERTT</name>
<dbReference type="KEGG" id="ttu:TERTU_4144"/>
<gene>
    <name evidence="3" type="ordered locus">TERTU_4144</name>
</gene>
<dbReference type="Pfam" id="PF02481">
    <property type="entry name" value="DNA_processg_A"/>
    <property type="match status" value="1"/>
</dbReference>
<dbReference type="PANTHER" id="PTHR43022:SF1">
    <property type="entry name" value="PROTEIN SMF"/>
    <property type="match status" value="1"/>
</dbReference>
<feature type="domain" description="Smf/DprA SLOG" evidence="2">
    <location>
        <begin position="86"/>
        <end position="296"/>
    </location>
</feature>
<sequence>MSRSLNFDSSEFTRKPVSPLKEMAAYESLWMEKGATFKTIADKFRSSPGVLPSELVSQKELSEIEEELLERVVSSQFGRFGVRLNGANEYPEKLRDALNPVELFYYQGWWDLINTRCIAVVGARKVSEDGVKRTRKLVKHLVADGFTVVSGLAEGVDTVAHETAIENGGRTIAVIGTPLSEVYPKFNKSLQEEIRKNHLIISQVPFKRYSAQDYRSNRYFFPERNVTMSALSEATIIVEASDTSGTLYQARAALNQNRKLFILESCFKNPSLKWPEKYLNKGAIRVAEYKDIIEQLK</sequence>
<accession>C5BUJ0</accession>
<dbReference type="RefSeq" id="WP_015818222.1">
    <property type="nucleotide sequence ID" value="NC_012997.1"/>
</dbReference>
<dbReference type="Gene3D" id="3.40.50.450">
    <property type="match status" value="1"/>
</dbReference>
<comment type="similarity">
    <text evidence="1">Belongs to the DprA/Smf family.</text>
</comment>
<dbReference type="eggNOG" id="COG0758">
    <property type="taxonomic scope" value="Bacteria"/>
</dbReference>
<evidence type="ECO:0000313" key="3">
    <source>
        <dbReference type="EMBL" id="ACR12110.1"/>
    </source>
</evidence>
<dbReference type="AlphaFoldDB" id="C5BUJ0"/>
<dbReference type="SUPFAM" id="SSF102405">
    <property type="entry name" value="MCP/YpsA-like"/>
    <property type="match status" value="1"/>
</dbReference>
<dbReference type="GO" id="GO:0009294">
    <property type="term" value="P:DNA-mediated transformation"/>
    <property type="evidence" value="ECO:0007669"/>
    <property type="project" value="InterPro"/>
</dbReference>
<organism evidence="3 4">
    <name type="scientific">Teredinibacter turnerae (strain ATCC 39867 / T7901)</name>
    <dbReference type="NCBI Taxonomy" id="377629"/>
    <lineage>
        <taxon>Bacteria</taxon>
        <taxon>Pseudomonadati</taxon>
        <taxon>Pseudomonadota</taxon>
        <taxon>Gammaproteobacteria</taxon>
        <taxon>Cellvibrionales</taxon>
        <taxon>Cellvibrionaceae</taxon>
        <taxon>Teredinibacter</taxon>
    </lineage>
</organism>
<reference evidence="3 4" key="1">
    <citation type="journal article" date="2009" name="PLoS ONE">
        <title>The complete genome of Teredinibacter turnerae T7901: an intracellular endosymbiont of marine wood-boring bivalves (shipworms).</title>
        <authorList>
            <person name="Yang J.C."/>
            <person name="Madupu R."/>
            <person name="Durkin A.S."/>
            <person name="Ekborg N.A."/>
            <person name="Pedamallu C.S."/>
            <person name="Hostetler J.B."/>
            <person name="Radune D."/>
            <person name="Toms B.S."/>
            <person name="Henrissat B."/>
            <person name="Coutinho P.M."/>
            <person name="Schwarz S."/>
            <person name="Field L."/>
            <person name="Trindade-Silva A.E."/>
            <person name="Soares C.A.G."/>
            <person name="Elshahawi S."/>
            <person name="Hanora A."/>
            <person name="Schmidt E.W."/>
            <person name="Haygood M.G."/>
            <person name="Posfai J."/>
            <person name="Benner J."/>
            <person name="Madinger C."/>
            <person name="Nove J."/>
            <person name="Anton B."/>
            <person name="Chaudhary K."/>
            <person name="Foster J."/>
            <person name="Holman A."/>
            <person name="Kumar S."/>
            <person name="Lessard P.A."/>
            <person name="Luyten Y.A."/>
            <person name="Slatko B."/>
            <person name="Wood N."/>
            <person name="Wu B."/>
            <person name="Teplitski M."/>
            <person name="Mougous J.D."/>
            <person name="Ward N."/>
            <person name="Eisen J.A."/>
            <person name="Badger J.H."/>
            <person name="Distel D.L."/>
        </authorList>
    </citation>
    <scope>NUCLEOTIDE SEQUENCE [LARGE SCALE GENOMIC DNA]</scope>
    <source>
        <strain evidence="4">ATCC 39867 / T7901</strain>
    </source>
</reference>
<evidence type="ECO:0000313" key="4">
    <source>
        <dbReference type="Proteomes" id="UP000009080"/>
    </source>
</evidence>